<evidence type="ECO:0000313" key="1">
    <source>
        <dbReference type="EnsemblMetazoa" id="AARA011331-PA"/>
    </source>
</evidence>
<reference evidence="1" key="1">
    <citation type="submission" date="2022-08" db="UniProtKB">
        <authorList>
            <consortium name="EnsemblMetazoa"/>
        </authorList>
    </citation>
    <scope>IDENTIFICATION</scope>
    <source>
        <strain evidence="1">Dongola</strain>
    </source>
</reference>
<dbReference type="EMBL" id="APCN01007778">
    <property type="status" value="NOT_ANNOTATED_CDS"/>
    <property type="molecule type" value="Genomic_DNA"/>
</dbReference>
<evidence type="ECO:0000313" key="2">
    <source>
        <dbReference type="Proteomes" id="UP000075840"/>
    </source>
</evidence>
<sequence length="136" mass="14401">SCLSFSYKCVPVPASASEGFISVPVKPVPIDTANRFGADDGGASLTQKTCALNGEYCVHNKDCCSGACYKSVCSTEIRVGVLESELTRPSVINGPYIQVQNLDDLITRYSGQISTTEQSVTHIEGRCKAIGDSVSS</sequence>
<dbReference type="VEuPathDB" id="VectorBase:AARA21_003278"/>
<name>A0A182ICL4_ANOAR</name>
<dbReference type="AlphaFoldDB" id="A0A182ICL4"/>
<dbReference type="VEuPathDB" id="VectorBase:AARA011331"/>
<protein>
    <submittedName>
        <fullName evidence="1">Uncharacterized protein</fullName>
    </submittedName>
</protein>
<dbReference type="Proteomes" id="UP000075840">
    <property type="component" value="Unassembled WGS sequence"/>
</dbReference>
<dbReference type="EMBL" id="APCN01007777">
    <property type="status" value="NOT_ANNOTATED_CDS"/>
    <property type="molecule type" value="Genomic_DNA"/>
</dbReference>
<organism evidence="1 2">
    <name type="scientific">Anopheles arabiensis</name>
    <name type="common">Mosquito</name>
    <dbReference type="NCBI Taxonomy" id="7173"/>
    <lineage>
        <taxon>Eukaryota</taxon>
        <taxon>Metazoa</taxon>
        <taxon>Ecdysozoa</taxon>
        <taxon>Arthropoda</taxon>
        <taxon>Hexapoda</taxon>
        <taxon>Insecta</taxon>
        <taxon>Pterygota</taxon>
        <taxon>Neoptera</taxon>
        <taxon>Endopterygota</taxon>
        <taxon>Diptera</taxon>
        <taxon>Nematocera</taxon>
        <taxon>Culicoidea</taxon>
        <taxon>Culicidae</taxon>
        <taxon>Anophelinae</taxon>
        <taxon>Anopheles</taxon>
    </lineage>
</organism>
<proteinExistence type="predicted"/>
<keyword evidence="2" id="KW-1185">Reference proteome</keyword>
<accession>A0A182ICL4</accession>
<dbReference type="EnsemblMetazoa" id="AARA011331-RA">
    <property type="protein sequence ID" value="AARA011331-PA"/>
    <property type="gene ID" value="AARA011331"/>
</dbReference>